<keyword evidence="2" id="KW-1185">Reference proteome</keyword>
<comment type="caution">
    <text evidence="1">The sequence shown here is derived from an EMBL/GenBank/DDBJ whole genome shotgun (WGS) entry which is preliminary data.</text>
</comment>
<gene>
    <name evidence="1" type="ORF">AFM11_33480</name>
</gene>
<proteinExistence type="predicted"/>
<dbReference type="AlphaFoldDB" id="A0A132PC35"/>
<reference evidence="1 2" key="1">
    <citation type="submission" date="2015-07" db="EMBL/GenBank/DDBJ databases">
        <title>A draft genome sequence of Mycobacterium wolinskyi.</title>
        <authorList>
            <person name="de Man T.J."/>
            <person name="Perry K.A."/>
            <person name="Coulliette A.D."/>
            <person name="Jensen B."/>
            <person name="Toney N.C."/>
            <person name="Limbago B.M."/>
            <person name="Noble-Wang J."/>
        </authorList>
    </citation>
    <scope>NUCLEOTIDE SEQUENCE [LARGE SCALE GENOMIC DNA]</scope>
    <source>
        <strain evidence="1 2">CDC_01</strain>
    </source>
</reference>
<dbReference type="Proteomes" id="UP000070612">
    <property type="component" value="Unassembled WGS sequence"/>
</dbReference>
<dbReference type="PATRIC" id="fig|59750.3.peg.5029"/>
<evidence type="ECO:0000313" key="2">
    <source>
        <dbReference type="Proteomes" id="UP000070612"/>
    </source>
</evidence>
<organism evidence="1 2">
    <name type="scientific">Mycolicibacterium wolinskyi</name>
    <dbReference type="NCBI Taxonomy" id="59750"/>
    <lineage>
        <taxon>Bacteria</taxon>
        <taxon>Bacillati</taxon>
        <taxon>Actinomycetota</taxon>
        <taxon>Actinomycetes</taxon>
        <taxon>Mycobacteriales</taxon>
        <taxon>Mycobacteriaceae</taxon>
        <taxon>Mycolicibacterium</taxon>
    </lineage>
</organism>
<sequence length="61" mass="7099">MQYTSYASGTPYLFMMKVAFGHNDKKIGVYELAERAIVLVDESFERLRVEESDDLTHVYYA</sequence>
<evidence type="ECO:0000313" key="1">
    <source>
        <dbReference type="EMBL" id="KWX19893.1"/>
    </source>
</evidence>
<accession>A0A132PC35</accession>
<dbReference type="EMBL" id="LGTW01000034">
    <property type="protein sequence ID" value="KWX19893.1"/>
    <property type="molecule type" value="Genomic_DNA"/>
</dbReference>
<protein>
    <submittedName>
        <fullName evidence="1">Uncharacterized protein</fullName>
    </submittedName>
</protein>
<name>A0A132PC35_9MYCO</name>